<feature type="coiled-coil region" evidence="1">
    <location>
        <begin position="515"/>
        <end position="585"/>
    </location>
</feature>
<evidence type="ECO:0000256" key="2">
    <source>
        <dbReference type="SAM" id="MobiDB-lite"/>
    </source>
</evidence>
<reference evidence="3 4" key="1">
    <citation type="journal article" date="2013" name="PLoS Genet.">
        <title>Distinctive expansion of potential virulence genes in the genome of the oomycete fish pathogen Saprolegnia parasitica.</title>
        <authorList>
            <person name="Jiang R.H."/>
            <person name="de Bruijn I."/>
            <person name="Haas B.J."/>
            <person name="Belmonte R."/>
            <person name="Lobach L."/>
            <person name="Christie J."/>
            <person name="van den Ackerveken G."/>
            <person name="Bottin A."/>
            <person name="Bulone V."/>
            <person name="Diaz-Moreno S.M."/>
            <person name="Dumas B."/>
            <person name="Fan L."/>
            <person name="Gaulin E."/>
            <person name="Govers F."/>
            <person name="Grenville-Briggs L.J."/>
            <person name="Horner N.R."/>
            <person name="Levin J.Z."/>
            <person name="Mammella M."/>
            <person name="Meijer H.J."/>
            <person name="Morris P."/>
            <person name="Nusbaum C."/>
            <person name="Oome S."/>
            <person name="Phillips A.J."/>
            <person name="van Rooyen D."/>
            <person name="Rzeszutek E."/>
            <person name="Saraiva M."/>
            <person name="Secombes C.J."/>
            <person name="Seidl M.F."/>
            <person name="Snel B."/>
            <person name="Stassen J.H."/>
            <person name="Sykes S."/>
            <person name="Tripathy S."/>
            <person name="van den Berg H."/>
            <person name="Vega-Arreguin J.C."/>
            <person name="Wawra S."/>
            <person name="Young S.K."/>
            <person name="Zeng Q."/>
            <person name="Dieguez-Uribeondo J."/>
            <person name="Russ C."/>
            <person name="Tyler B.M."/>
            <person name="van West P."/>
        </authorList>
    </citation>
    <scope>NUCLEOTIDE SEQUENCE [LARGE SCALE GENOMIC DNA]</scope>
    <source>
        <strain evidence="3 4">CBS 223.65</strain>
    </source>
</reference>
<evidence type="ECO:0000256" key="1">
    <source>
        <dbReference type="SAM" id="Coils"/>
    </source>
</evidence>
<dbReference type="Proteomes" id="UP000030745">
    <property type="component" value="Unassembled WGS sequence"/>
</dbReference>
<evidence type="ECO:0000313" key="4">
    <source>
        <dbReference type="Proteomes" id="UP000030745"/>
    </source>
</evidence>
<organism evidence="3 4">
    <name type="scientific">Saprolegnia parasitica (strain CBS 223.65)</name>
    <dbReference type="NCBI Taxonomy" id="695850"/>
    <lineage>
        <taxon>Eukaryota</taxon>
        <taxon>Sar</taxon>
        <taxon>Stramenopiles</taxon>
        <taxon>Oomycota</taxon>
        <taxon>Saprolegniomycetes</taxon>
        <taxon>Saprolegniales</taxon>
        <taxon>Saprolegniaceae</taxon>
        <taxon>Saprolegnia</taxon>
    </lineage>
</organism>
<dbReference type="AlphaFoldDB" id="A0A067BLI6"/>
<keyword evidence="1" id="KW-0175">Coiled coil</keyword>
<dbReference type="VEuPathDB" id="FungiDB:SPRG_15738"/>
<dbReference type="KEGG" id="spar:SPRG_15738"/>
<sequence length="749" mass="81832">MDAEVARLTADAAAKEASLNELKTKTKAFAEAMTAEKKQLEASLAAAKAELADIKVKAKAFADNVRAQIVAEKDRVHALESQVQAKEAELATLKAQPARLSHDHGASDAEVAAAVATKEREMQQRLDEAMATMRAQLAQSRADDERRLQAAQDDHARTVQMLQEQVKALSDASSDVSTASSQWAFEKAQLEQDARNAQAQLDAQIRSLSEAHLRELAQLQATSRAQVDELTAQLATASARTQSLEANASASESASASRATALQETLQTVAGLLEQLVPMATTSDPVALAQALQASVRDATTAQQSHEGRVQRLEAEKATIEKDKAAIETVLRETTASLETAKAAASSAQTQLSSLQSETSWAASGLQSQLASLQDQLRSATDELQSHKEMLSRETSQKDALQVELNELRMELSHEKSQHKSQSSDLASLQADIAAGKAQIAQLAQEKSELMARHDRFLKDEEEKKVKVKQYVQALTTEKQKALDAIGQVTADLEGARKAIAEKDGLFEKRMAEIKAKTMDKFAEHERVITKAKEENDRLSDVIKKLEAEVKSLSVKKKEAEDETMESLKKKRLAAKAETQKLANDLEGIQRRAAMFADVTSNKCVQQTKQMDLLQEKVLESIHAMSHQKKCDVSSLHELCVVHDSPRMSANLPGPAMGLTKVDDEISRVFDKMTTLGNVTERLCDLMLEDGGLSLKDLVIDRVVKQFSACFVHAPAHGKPDEAGLLRQRSSSSSTQPTIHDLSTNRCRE</sequence>
<name>A0A067BLI6_SAPPC</name>
<evidence type="ECO:0000313" key="3">
    <source>
        <dbReference type="EMBL" id="KDO19073.1"/>
    </source>
</evidence>
<dbReference type="EMBL" id="KK583373">
    <property type="protein sequence ID" value="KDO19073.1"/>
    <property type="molecule type" value="Genomic_DNA"/>
</dbReference>
<feature type="coiled-coil region" evidence="1">
    <location>
        <begin position="187"/>
        <end position="247"/>
    </location>
</feature>
<keyword evidence="4" id="KW-1185">Reference proteome</keyword>
<protein>
    <submittedName>
        <fullName evidence="3">Uncharacterized protein</fullName>
    </submittedName>
</protein>
<dbReference type="OMA" id="YFAESVW"/>
<dbReference type="GeneID" id="24137435"/>
<feature type="compositionally biased region" description="Polar residues" evidence="2">
    <location>
        <begin position="735"/>
        <end position="749"/>
    </location>
</feature>
<feature type="coiled-coil region" evidence="1">
    <location>
        <begin position="5"/>
        <end position="96"/>
    </location>
</feature>
<feature type="coiled-coil region" evidence="1">
    <location>
        <begin position="296"/>
        <end position="478"/>
    </location>
</feature>
<feature type="region of interest" description="Disordered" evidence="2">
    <location>
        <begin position="721"/>
        <end position="749"/>
    </location>
</feature>
<proteinExistence type="predicted"/>
<gene>
    <name evidence="3" type="ORF">SPRG_15738</name>
</gene>
<accession>A0A067BLI6</accession>
<dbReference type="RefSeq" id="XP_012210229.1">
    <property type="nucleotide sequence ID" value="XM_012354839.1"/>
</dbReference>
<dbReference type="OrthoDB" id="77046at2759"/>